<sequence length="69" mass="7763">MGSKTNSSLFRFFRHNRLGGRMHQYDTVSGSMLSNPGVFLRGGTGKAFGQQTTFHTQRAIKLLFKGLRK</sequence>
<gene>
    <name evidence="1" type="ORF">BSQ33_01680</name>
</gene>
<dbReference type="Proteomes" id="UP000196708">
    <property type="component" value="Chromosome 1"/>
</dbReference>
<dbReference type="EMBL" id="CP018835">
    <property type="protein sequence ID" value="ASA54569.1"/>
    <property type="molecule type" value="Genomic_DNA"/>
</dbReference>
<evidence type="ECO:0000313" key="2">
    <source>
        <dbReference type="Proteomes" id="UP000196708"/>
    </source>
</evidence>
<name>A0A1Z2SBN3_VIBGA</name>
<organism evidence="1 2">
    <name type="scientific">Vibrio gazogenes</name>
    <dbReference type="NCBI Taxonomy" id="687"/>
    <lineage>
        <taxon>Bacteria</taxon>
        <taxon>Pseudomonadati</taxon>
        <taxon>Pseudomonadota</taxon>
        <taxon>Gammaproteobacteria</taxon>
        <taxon>Vibrionales</taxon>
        <taxon>Vibrionaceae</taxon>
        <taxon>Vibrio</taxon>
    </lineage>
</organism>
<accession>A0A1Z2SBN3</accession>
<dbReference type="AlphaFoldDB" id="A0A1Z2SBN3"/>
<proteinExistence type="predicted"/>
<dbReference type="KEGG" id="vga:BSQ33_01680"/>
<evidence type="ECO:0000313" key="1">
    <source>
        <dbReference type="EMBL" id="ASA54569.1"/>
    </source>
</evidence>
<protein>
    <submittedName>
        <fullName evidence="1">Uncharacterized protein</fullName>
    </submittedName>
</protein>
<reference evidence="1 2" key="1">
    <citation type="submission" date="2016-12" db="EMBL/GenBank/DDBJ databases">
        <authorList>
            <person name="Song W.-J."/>
            <person name="Kurnit D.M."/>
        </authorList>
    </citation>
    <scope>NUCLEOTIDE SEQUENCE [LARGE SCALE GENOMIC DNA]</scope>
    <source>
        <strain evidence="1 2">ATCC 43942</strain>
    </source>
</reference>